<name>A0A6N3FJ51_9FIRM</name>
<dbReference type="RefSeq" id="WP_156705847.1">
    <property type="nucleotide sequence ID" value="NZ_CACRUX010000101.1"/>
</dbReference>
<proteinExistence type="predicted"/>
<organism evidence="1">
    <name type="scientific">Veillonella ratti</name>
    <dbReference type="NCBI Taxonomy" id="103892"/>
    <lineage>
        <taxon>Bacteria</taxon>
        <taxon>Bacillati</taxon>
        <taxon>Bacillota</taxon>
        <taxon>Negativicutes</taxon>
        <taxon>Veillonellales</taxon>
        <taxon>Veillonellaceae</taxon>
        <taxon>Veillonella</taxon>
    </lineage>
</organism>
<dbReference type="Gene3D" id="3.10.450.40">
    <property type="match status" value="1"/>
</dbReference>
<dbReference type="EMBL" id="CACRUX010000101">
    <property type="protein sequence ID" value="VYU52081.1"/>
    <property type="molecule type" value="Genomic_DNA"/>
</dbReference>
<gene>
    <name evidence="1" type="ORF">VRLFYP33_02348</name>
</gene>
<evidence type="ECO:0000313" key="1">
    <source>
        <dbReference type="EMBL" id="VYU52081.1"/>
    </source>
</evidence>
<sequence length="106" mass="11769">MLVNPVINSVTSKISLAPESIEAEVVQNVRMIITTIKGSVPLFRDFGLDSRIIDSPTLMAQAKISTEIIRQVRKYEPRAKITSLKYDVPEIGHLRPILTIAVKGVK</sequence>
<reference evidence="1" key="1">
    <citation type="submission" date="2019-11" db="EMBL/GenBank/DDBJ databases">
        <authorList>
            <person name="Feng L."/>
        </authorList>
    </citation>
    <scope>NUCLEOTIDE SEQUENCE</scope>
    <source>
        <strain evidence="1">VrattiLFYP33</strain>
    </source>
</reference>
<accession>A0A6N3FJ51</accession>
<protein>
    <submittedName>
        <fullName evidence="1">Gene 25-like lysozyme</fullName>
    </submittedName>
</protein>
<dbReference type="AlphaFoldDB" id="A0A6N3FJ51"/>
<dbReference type="SUPFAM" id="SSF160719">
    <property type="entry name" value="gpW/gp25-like"/>
    <property type="match status" value="1"/>
</dbReference>